<proteinExistence type="inferred from homology"/>
<dbReference type="SUPFAM" id="SSF51419">
    <property type="entry name" value="PLP-binding barrel"/>
    <property type="match status" value="1"/>
</dbReference>
<evidence type="ECO:0000313" key="4">
    <source>
        <dbReference type="EMBL" id="ANO50478.1"/>
    </source>
</evidence>
<dbReference type="InterPro" id="IPR026956">
    <property type="entry name" value="D-ser_dehydrat-like_dom"/>
</dbReference>
<dbReference type="InterPro" id="IPR029066">
    <property type="entry name" value="PLP-binding_barrel"/>
</dbReference>
<dbReference type="Gene3D" id="2.40.37.20">
    <property type="entry name" value="D-serine dehydratase-like domain"/>
    <property type="match status" value="1"/>
</dbReference>
<keyword evidence="5" id="KW-1185">Reference proteome</keyword>
<dbReference type="Gene3D" id="3.20.20.10">
    <property type="entry name" value="Alanine racemase"/>
    <property type="match status" value="1"/>
</dbReference>
<dbReference type="AlphaFoldDB" id="A0A193LDC1"/>
<evidence type="ECO:0000313" key="5">
    <source>
        <dbReference type="Proteomes" id="UP000092695"/>
    </source>
</evidence>
<dbReference type="STRING" id="1548547.BA177_03965"/>
<sequence length="429" mass="46765">MPKLQLQEIHATTIDGATKGFPGTAQPLRLDELGAMNWNVLAHDLPFPVAVLKDSALRNNSDQMKKYLDATGVSLSPHGKTTMSPQLFDRQLAEGAWGLTAATTTHVNVFRKAGVQRVILANQLVGEQNVAYIASELKRDPEFEFYCLVDSIRQADQLAELLLKYAPGRPLNVLVEMGSKNGRCGVRSLEEGIELARHVSARNDVFCLAGIEVFEAIFGGDPHDAAIKTDGLLGQAVKLAEECDEAGLFGTSELLLTAGGTMYFARAARALLKASVSRKTTVVLRSGCYLTHDHGLYAKGAEFEKEQTSGDHPEFIPALEVWASVQSVPEPGLAILALGKRDISYDIQLPMVCYSAEGGRARAVAPGNYEIVALNDQHAYMRCPAGQEPKPGDLFGLGISHPCTTFDKWQLLYIVDDDYRVVEGIRTFF</sequence>
<name>A0A193LDC1_9GAMM</name>
<dbReference type="InterPro" id="IPR001608">
    <property type="entry name" value="Ala_racemase_N"/>
</dbReference>
<dbReference type="GO" id="GO:0016829">
    <property type="term" value="F:lyase activity"/>
    <property type="evidence" value="ECO:0007669"/>
    <property type="project" value="UniProtKB-KW"/>
</dbReference>
<dbReference type="Proteomes" id="UP000092695">
    <property type="component" value="Chromosome"/>
</dbReference>
<dbReference type="EMBL" id="CP016268">
    <property type="protein sequence ID" value="ANO50478.1"/>
    <property type="molecule type" value="Genomic_DNA"/>
</dbReference>
<gene>
    <name evidence="4" type="ORF">BA177_03965</name>
</gene>
<dbReference type="InterPro" id="IPR042208">
    <property type="entry name" value="D-ser_dehydrat-like_sf"/>
</dbReference>
<evidence type="ECO:0000256" key="2">
    <source>
        <dbReference type="ARBA" id="ARBA00023239"/>
    </source>
</evidence>
<dbReference type="SMART" id="SM01119">
    <property type="entry name" value="D-ser_dehydrat"/>
    <property type="match status" value="1"/>
</dbReference>
<dbReference type="Pfam" id="PF01168">
    <property type="entry name" value="Ala_racemase_N"/>
    <property type="match status" value="1"/>
</dbReference>
<comment type="similarity">
    <text evidence="1">Belongs to the DSD1 family.</text>
</comment>
<keyword evidence="2" id="KW-0456">Lyase</keyword>
<protein>
    <recommendedName>
        <fullName evidence="3">D-serine dehydratase-like domain-containing protein</fullName>
    </recommendedName>
</protein>
<evidence type="ECO:0000256" key="1">
    <source>
        <dbReference type="ARBA" id="ARBA00005323"/>
    </source>
</evidence>
<dbReference type="Pfam" id="PF14031">
    <property type="entry name" value="D-ser_dehydrat"/>
    <property type="match status" value="1"/>
</dbReference>
<feature type="domain" description="D-serine dehydratase-like" evidence="3">
    <location>
        <begin position="318"/>
        <end position="416"/>
    </location>
</feature>
<dbReference type="InterPro" id="IPR051466">
    <property type="entry name" value="D-amino_acid_metab_enzyme"/>
</dbReference>
<accession>A0A193LDC1</accession>
<organism evidence="4 5">
    <name type="scientific">Woeseia oceani</name>
    <dbReference type="NCBI Taxonomy" id="1548547"/>
    <lineage>
        <taxon>Bacteria</taxon>
        <taxon>Pseudomonadati</taxon>
        <taxon>Pseudomonadota</taxon>
        <taxon>Gammaproteobacteria</taxon>
        <taxon>Woeseiales</taxon>
        <taxon>Woeseiaceae</taxon>
        <taxon>Woeseia</taxon>
    </lineage>
</organism>
<dbReference type="PANTHER" id="PTHR28004">
    <property type="entry name" value="ZGC:162816-RELATED"/>
    <property type="match status" value="1"/>
</dbReference>
<reference evidence="4 5" key="1">
    <citation type="submission" date="2016-06" db="EMBL/GenBank/DDBJ databases">
        <title>Complete genome sequence of a deep-branching marine Gamma Proteobacterium Woeseia oceani type strain XK5.</title>
        <authorList>
            <person name="Mu D."/>
            <person name="Du Z."/>
        </authorList>
    </citation>
    <scope>NUCLEOTIDE SEQUENCE [LARGE SCALE GENOMIC DNA]</scope>
    <source>
        <strain evidence="4 5">XK5</strain>
    </source>
</reference>
<evidence type="ECO:0000259" key="3">
    <source>
        <dbReference type="SMART" id="SM01119"/>
    </source>
</evidence>
<dbReference type="PANTHER" id="PTHR28004:SF8">
    <property type="entry name" value="D-SERINE DEAMINASE"/>
    <property type="match status" value="1"/>
</dbReference>
<dbReference type="KEGG" id="woc:BA177_03965"/>